<keyword evidence="3" id="KW-0677">Repeat</keyword>
<keyword evidence="5" id="KW-1133">Transmembrane helix</keyword>
<dbReference type="EMBL" id="CAICTM010000296">
    <property type="protein sequence ID" value="CAB9507211.1"/>
    <property type="molecule type" value="Genomic_DNA"/>
</dbReference>
<dbReference type="GO" id="GO:0005634">
    <property type="term" value="C:nucleus"/>
    <property type="evidence" value="ECO:0007669"/>
    <property type="project" value="TreeGrafter"/>
</dbReference>
<keyword evidence="2" id="KW-0433">Leucine-rich repeat</keyword>
<name>A0A9N8DUS8_9STRA</name>
<dbReference type="Gene3D" id="3.80.10.10">
    <property type="entry name" value="Ribonuclease Inhibitor"/>
    <property type="match status" value="3"/>
</dbReference>
<feature type="region of interest" description="Disordered" evidence="4">
    <location>
        <begin position="86"/>
        <end position="119"/>
    </location>
</feature>
<evidence type="ECO:0000313" key="7">
    <source>
        <dbReference type="Proteomes" id="UP001153069"/>
    </source>
</evidence>
<dbReference type="GO" id="GO:0031267">
    <property type="term" value="F:small GTPase binding"/>
    <property type="evidence" value="ECO:0007669"/>
    <property type="project" value="TreeGrafter"/>
</dbReference>
<proteinExistence type="predicted"/>
<dbReference type="Pfam" id="PF13516">
    <property type="entry name" value="LRR_6"/>
    <property type="match status" value="3"/>
</dbReference>
<keyword evidence="5" id="KW-0812">Transmembrane</keyword>
<dbReference type="OrthoDB" id="42132at2759"/>
<dbReference type="InterPro" id="IPR001611">
    <property type="entry name" value="Leu-rich_rpt"/>
</dbReference>
<dbReference type="InterPro" id="IPR032675">
    <property type="entry name" value="LRR_dom_sf"/>
</dbReference>
<comment type="caution">
    <text evidence="6">The sequence shown here is derived from an EMBL/GenBank/DDBJ whole genome shotgun (WGS) entry which is preliminary data.</text>
</comment>
<feature type="compositionally biased region" description="Polar residues" evidence="4">
    <location>
        <begin position="548"/>
        <end position="559"/>
    </location>
</feature>
<dbReference type="InterPro" id="IPR027038">
    <property type="entry name" value="RanGap"/>
</dbReference>
<sequence length="572" mass="63176">MAASTRQREGEEVASASAAARHDKSLTMRTLLMSCLSILCNLMTSFLSVIQAASQKLVGFSHQLAQLVVVPPLLLVPVDLSVDDDEDIVSHAPPGRTISSDTSSTCNEDDDDDDDDEETEDWWTRTIRRLQENDPELYELDLDASMMYEEQHRNGDGHEVSLQEDVQDLVDALQDNTVVTHLSLRNLTINSPSHILALAKAIPQITFLQLEDTRGAGLETVAKILLSAANTTTTTTTTTTSKTIMGRLQHPAAPSGVLPSPTPTVTPPLLSHLLELRLNHAHISIPVAKMLAQALASPSASIQRLDLQGSHLNDSTMIPLCRAMARNASVQYWCLDFNSFRDTGARALGFMLQRNKKLQELHLFGNNITTVGAEHLAAALPYNTTLQSLVLSLNDMGDAGVAAFSRALVHNTSLKKLWVPSNQVGNAGLYAVAQYLPHWQGLEELNLGDYFDTHAAAAIRTSLQHNYVLKRLYLESPVYDCEQTEREIDFYLRLNQCGRKPWLCDESMLLPASLQPHALVKTHGYTSAMGSPDVLFYLLQHQPNMCEQPSHNHCPSRPTSVIHDPRETDDDE</sequence>
<keyword evidence="1" id="KW-0343">GTPase activation</keyword>
<dbReference type="GO" id="GO:0005829">
    <property type="term" value="C:cytosol"/>
    <property type="evidence" value="ECO:0007669"/>
    <property type="project" value="TreeGrafter"/>
</dbReference>
<feature type="transmembrane region" description="Helical" evidence="5">
    <location>
        <begin position="31"/>
        <end position="53"/>
    </location>
</feature>
<dbReference type="Proteomes" id="UP001153069">
    <property type="component" value="Unassembled WGS sequence"/>
</dbReference>
<protein>
    <submittedName>
        <fullName evidence="6">Leucine-rich repeat protein</fullName>
    </submittedName>
</protein>
<feature type="compositionally biased region" description="Acidic residues" evidence="4">
    <location>
        <begin position="107"/>
        <end position="119"/>
    </location>
</feature>
<dbReference type="SUPFAM" id="SSF52047">
    <property type="entry name" value="RNI-like"/>
    <property type="match status" value="1"/>
</dbReference>
<dbReference type="GO" id="GO:0005096">
    <property type="term" value="F:GTPase activator activity"/>
    <property type="evidence" value="ECO:0007669"/>
    <property type="project" value="UniProtKB-KW"/>
</dbReference>
<dbReference type="GO" id="GO:0048471">
    <property type="term" value="C:perinuclear region of cytoplasm"/>
    <property type="evidence" value="ECO:0007669"/>
    <property type="project" value="TreeGrafter"/>
</dbReference>
<dbReference type="PANTHER" id="PTHR24113:SF12">
    <property type="entry name" value="RAN GTPASE-ACTIVATING PROTEIN 1"/>
    <property type="match status" value="1"/>
</dbReference>
<dbReference type="AlphaFoldDB" id="A0A9N8DUS8"/>
<evidence type="ECO:0000256" key="4">
    <source>
        <dbReference type="SAM" id="MobiDB-lite"/>
    </source>
</evidence>
<organism evidence="6 7">
    <name type="scientific">Seminavis robusta</name>
    <dbReference type="NCBI Taxonomy" id="568900"/>
    <lineage>
        <taxon>Eukaryota</taxon>
        <taxon>Sar</taxon>
        <taxon>Stramenopiles</taxon>
        <taxon>Ochrophyta</taxon>
        <taxon>Bacillariophyta</taxon>
        <taxon>Bacillariophyceae</taxon>
        <taxon>Bacillariophycidae</taxon>
        <taxon>Naviculales</taxon>
        <taxon>Naviculaceae</taxon>
        <taxon>Seminavis</taxon>
    </lineage>
</organism>
<keyword evidence="7" id="KW-1185">Reference proteome</keyword>
<dbReference type="SMART" id="SM00368">
    <property type="entry name" value="LRR_RI"/>
    <property type="match status" value="5"/>
</dbReference>
<gene>
    <name evidence="6" type="ORF">SEMRO_297_G110890.1</name>
</gene>
<keyword evidence="5" id="KW-0472">Membrane</keyword>
<evidence type="ECO:0000313" key="6">
    <source>
        <dbReference type="EMBL" id="CAB9507211.1"/>
    </source>
</evidence>
<evidence type="ECO:0000256" key="1">
    <source>
        <dbReference type="ARBA" id="ARBA00022468"/>
    </source>
</evidence>
<evidence type="ECO:0000256" key="5">
    <source>
        <dbReference type="SAM" id="Phobius"/>
    </source>
</evidence>
<reference evidence="6" key="1">
    <citation type="submission" date="2020-06" db="EMBL/GenBank/DDBJ databases">
        <authorList>
            <consortium name="Plant Systems Biology data submission"/>
        </authorList>
    </citation>
    <scope>NUCLEOTIDE SEQUENCE</scope>
    <source>
        <strain evidence="6">D6</strain>
    </source>
</reference>
<evidence type="ECO:0000256" key="3">
    <source>
        <dbReference type="ARBA" id="ARBA00022737"/>
    </source>
</evidence>
<accession>A0A9N8DUS8</accession>
<evidence type="ECO:0000256" key="2">
    <source>
        <dbReference type="ARBA" id="ARBA00022614"/>
    </source>
</evidence>
<dbReference type="GO" id="GO:0006913">
    <property type="term" value="P:nucleocytoplasmic transport"/>
    <property type="evidence" value="ECO:0007669"/>
    <property type="project" value="TreeGrafter"/>
</dbReference>
<dbReference type="PANTHER" id="PTHR24113">
    <property type="entry name" value="RAN GTPASE-ACTIVATING PROTEIN 1"/>
    <property type="match status" value="1"/>
</dbReference>
<feature type="region of interest" description="Disordered" evidence="4">
    <location>
        <begin position="548"/>
        <end position="572"/>
    </location>
</feature>